<dbReference type="Gene3D" id="2.160.20.60">
    <property type="entry name" value="Glutamate synthase, alpha subunit, C-terminal domain"/>
    <property type="match status" value="1"/>
</dbReference>
<evidence type="ECO:0000313" key="1">
    <source>
        <dbReference type="EMBL" id="EKF84662.1"/>
    </source>
</evidence>
<name>K2R0F5_METFP</name>
<dbReference type="EMBL" id="AMPO01000014">
    <property type="protein sequence ID" value="EKF84662.1"/>
    <property type="molecule type" value="Genomic_DNA"/>
</dbReference>
<dbReference type="CDD" id="cd00504">
    <property type="entry name" value="GXGXG"/>
    <property type="match status" value="1"/>
</dbReference>
<protein>
    <submittedName>
        <fullName evidence="1">Glutamate synthase subunit alpha domain-containing protein</fullName>
    </submittedName>
</protein>
<comment type="caution">
    <text evidence="1">The sequence shown here is derived from an EMBL/GenBank/DDBJ whole genome shotgun (WGS) entry which is preliminary data.</text>
</comment>
<accession>K2R0F5</accession>
<evidence type="ECO:0000313" key="2">
    <source>
        <dbReference type="Proteomes" id="UP000007360"/>
    </source>
</evidence>
<organism evidence="1 2">
    <name type="scientific">Methanobacterium formicicum (strain DSM 3637 / PP1)</name>
    <dbReference type="NCBI Taxonomy" id="1204725"/>
    <lineage>
        <taxon>Archaea</taxon>
        <taxon>Methanobacteriati</taxon>
        <taxon>Methanobacteriota</taxon>
        <taxon>Methanomada group</taxon>
        <taxon>Methanobacteria</taxon>
        <taxon>Methanobacteriales</taxon>
        <taxon>Methanobacteriaceae</taxon>
        <taxon>Methanobacterium</taxon>
    </lineage>
</organism>
<keyword evidence="2" id="KW-1185">Reference proteome</keyword>
<dbReference type="PANTHER" id="PTHR39673:SF8">
    <property type="entry name" value="GLUTAMATE SYNTHASE ALPHA SUBUNIT C-TERMINAL DOMAIN-CONTAINING PROTEIN"/>
    <property type="match status" value="1"/>
</dbReference>
<dbReference type="InterPro" id="IPR036485">
    <property type="entry name" value="Glu_synth_asu_C_sf"/>
</dbReference>
<dbReference type="RefSeq" id="WP_004031997.1">
    <property type="nucleotide sequence ID" value="NZ_AMPO01000014.1"/>
</dbReference>
<dbReference type="PATRIC" id="fig|1204725.3.peg.2474"/>
<dbReference type="PANTHER" id="PTHR39673">
    <property type="entry name" value="TUNGSTEN FORMYLMETHANOFURAN DEHYDROGENASE, SUBUNIT C (FWDC)"/>
    <property type="match status" value="1"/>
</dbReference>
<dbReference type="Proteomes" id="UP000007360">
    <property type="component" value="Unassembled WGS sequence"/>
</dbReference>
<reference evidence="1 2" key="1">
    <citation type="journal article" date="2012" name="J. Bacteriol.">
        <title>Draft genome sequence of Methanobacterium formicicum DSM 3637, an archaebacterium isolated from the methane producer amoeba Pelomyxa palustris.</title>
        <authorList>
            <person name="Gutierrez G."/>
        </authorList>
    </citation>
    <scope>NUCLEOTIDE SEQUENCE [LARGE SCALE GENOMIC DNA]</scope>
    <source>
        <strain evidence="2">DSM 3637 / PP1</strain>
    </source>
</reference>
<proteinExistence type="predicted"/>
<dbReference type="AlphaFoldDB" id="K2R0F5"/>
<gene>
    <name evidence="1" type="ORF">A994_12323</name>
</gene>
<sequence length="310" mass="33909">MFKIFGRKSDKEGEREFLEIEVTEPVDCLADFTFNFHWQHKGEKLDPTWKIPGNDLTFGEVVEHLKNNGNVRINGDTGHRLASSMGVDLQYFGGSGKDIHVGDIYVEGDVDTRMGISMTRGSIYVKGDIKEPMGNMVEVKSGQKSYRQFRSITDIVTHGLEGDKLVGCQFAGKRFIIDDGTVKDTVGARLDSDVDIIKQGNVDLSTGILMRKGTTRINGNAGKNTGALLNGGTIIINGDTDDFTAIDMIKGIIIVNGNAGKFLAANKKNGIILAKNGNPIPPVDEKPLQSEDQQLLINQGFNPTGFKKFE</sequence>
<dbReference type="GO" id="GO:0016491">
    <property type="term" value="F:oxidoreductase activity"/>
    <property type="evidence" value="ECO:0007669"/>
    <property type="project" value="InterPro"/>
</dbReference>
<dbReference type="SUPFAM" id="SSF69336">
    <property type="entry name" value="Alpha subunit of glutamate synthase, C-terminal domain"/>
    <property type="match status" value="2"/>
</dbReference>
<dbReference type="OrthoDB" id="146853at2157"/>